<dbReference type="GO" id="GO:0005524">
    <property type="term" value="F:ATP binding"/>
    <property type="evidence" value="ECO:0007669"/>
    <property type="project" value="UniProtKB-KW"/>
</dbReference>
<dbReference type="InterPro" id="IPR001095">
    <property type="entry name" value="Acetyl_CoA_COase_a_su"/>
</dbReference>
<dbReference type="PANTHER" id="PTHR42853:SF3">
    <property type="entry name" value="ACETYL-COENZYME A CARBOXYLASE CARBOXYL TRANSFERASE SUBUNIT ALPHA, CHLOROPLASTIC"/>
    <property type="match status" value="1"/>
</dbReference>
<dbReference type="EMBL" id="BKCL01000003">
    <property type="protein sequence ID" value="GEQ97627.1"/>
    <property type="molecule type" value="Genomic_DNA"/>
</dbReference>
<evidence type="ECO:0000256" key="3">
    <source>
        <dbReference type="ARBA" id="ARBA00022516"/>
    </source>
</evidence>
<evidence type="ECO:0000256" key="8">
    <source>
        <dbReference type="ARBA" id="ARBA00023098"/>
    </source>
</evidence>
<feature type="domain" description="CoA carboxyltransferase C-terminal" evidence="11">
    <location>
        <begin position="39"/>
        <end position="214"/>
    </location>
</feature>
<dbReference type="Gene3D" id="3.90.226.10">
    <property type="entry name" value="2-enoyl-CoA Hydratase, Chain A, domain 1"/>
    <property type="match status" value="1"/>
</dbReference>
<reference evidence="12 13" key="1">
    <citation type="submission" date="2019-09" db="EMBL/GenBank/DDBJ databases">
        <title>NBRP : Genome information of microbial organism related human and environment.</title>
        <authorList>
            <person name="Hattori M."/>
            <person name="Oshima K."/>
            <person name="Inaba H."/>
            <person name="Suda W."/>
            <person name="Sakamoto M."/>
            <person name="Iino T."/>
            <person name="Kitahara M."/>
            <person name="Oshida Y."/>
            <person name="Iida T."/>
            <person name="Kudo T."/>
            <person name="Itoh T."/>
            <person name="Ohkuma M."/>
        </authorList>
    </citation>
    <scope>NUCLEOTIDE SEQUENCE [LARGE SCALE GENOMIC DNA]</scope>
    <source>
        <strain evidence="12 13">Hi-2</strain>
    </source>
</reference>
<dbReference type="InterPro" id="IPR029045">
    <property type="entry name" value="ClpP/crotonase-like_dom_sf"/>
</dbReference>
<dbReference type="Proteomes" id="UP000322084">
    <property type="component" value="Unassembled WGS sequence"/>
</dbReference>
<keyword evidence="8" id="KW-0443">Lipid metabolism</keyword>
<protein>
    <recommendedName>
        <fullName evidence="2">acetyl-CoA carboxytransferase</fullName>
        <ecNumber evidence="2">2.1.3.15</ecNumber>
    </recommendedName>
</protein>
<dbReference type="PANTHER" id="PTHR42853">
    <property type="entry name" value="ACETYL-COENZYME A CARBOXYLASE CARBOXYL TRANSFERASE SUBUNIT ALPHA"/>
    <property type="match status" value="1"/>
</dbReference>
<organism evidence="12 13">
    <name type="scientific">Iodidimonas gelatinilytica</name>
    <dbReference type="NCBI Taxonomy" id="1236966"/>
    <lineage>
        <taxon>Bacteria</taxon>
        <taxon>Pseudomonadati</taxon>
        <taxon>Pseudomonadota</taxon>
        <taxon>Alphaproteobacteria</taxon>
        <taxon>Iodidimonadales</taxon>
        <taxon>Iodidimonadaceae</taxon>
        <taxon>Iodidimonas</taxon>
    </lineage>
</organism>
<evidence type="ECO:0000256" key="10">
    <source>
        <dbReference type="ARBA" id="ARBA00049152"/>
    </source>
</evidence>
<accession>A0A5A7MNV1</accession>
<dbReference type="GO" id="GO:0016743">
    <property type="term" value="F:carboxyl- or carbamoyltransferase activity"/>
    <property type="evidence" value="ECO:0007669"/>
    <property type="project" value="InterPro"/>
</dbReference>
<dbReference type="InterPro" id="IPR011763">
    <property type="entry name" value="COA_CT_C"/>
</dbReference>
<evidence type="ECO:0000256" key="1">
    <source>
        <dbReference type="ARBA" id="ARBA00004956"/>
    </source>
</evidence>
<name>A0A5A7MNV1_9PROT</name>
<proteinExistence type="predicted"/>
<keyword evidence="7" id="KW-0067">ATP-binding</keyword>
<keyword evidence="9" id="KW-0275">Fatty acid biosynthesis</keyword>
<evidence type="ECO:0000256" key="2">
    <source>
        <dbReference type="ARBA" id="ARBA00011883"/>
    </source>
</evidence>
<keyword evidence="5" id="KW-0547">Nucleotide-binding</keyword>
<keyword evidence="4" id="KW-0808">Transferase</keyword>
<dbReference type="GO" id="GO:2001295">
    <property type="term" value="P:malonyl-CoA biosynthetic process"/>
    <property type="evidence" value="ECO:0007669"/>
    <property type="project" value="UniProtKB-UniPathway"/>
</dbReference>
<dbReference type="GO" id="GO:0009317">
    <property type="term" value="C:acetyl-CoA carboxylase complex"/>
    <property type="evidence" value="ECO:0007669"/>
    <property type="project" value="InterPro"/>
</dbReference>
<dbReference type="AlphaFoldDB" id="A0A5A7MNV1"/>
<evidence type="ECO:0000256" key="7">
    <source>
        <dbReference type="ARBA" id="ARBA00022840"/>
    </source>
</evidence>
<sequence>MITFLDFEKPIAELEGKIRDLRKLSGGDGSMDLSDEVDRLQSKRDRLLGEAYAGLSPWQKTQVARHPERPHFSDIVAHLFTDFTPLAGDRSFGEDQALMGGLARFNGRSVLVMGNEKGTDTPSRIKHNFGMSRPEGYRKAVRLMDLADRFGLPVLTFVDTPGAYPGIGAEERGQSEAIAKSTERCLRLGVPVVATSWAKAARAALWRWRRGIGC</sequence>
<dbReference type="PROSITE" id="PS50989">
    <property type="entry name" value="COA_CT_CTER"/>
    <property type="match status" value="1"/>
</dbReference>
<comment type="catalytic activity">
    <reaction evidence="10">
        <text>N(6)-carboxybiotinyl-L-lysyl-[protein] + acetyl-CoA = N(6)-biotinyl-L-lysyl-[protein] + malonyl-CoA</text>
        <dbReference type="Rhea" id="RHEA:54728"/>
        <dbReference type="Rhea" id="RHEA-COMP:10505"/>
        <dbReference type="Rhea" id="RHEA-COMP:10506"/>
        <dbReference type="ChEBI" id="CHEBI:57288"/>
        <dbReference type="ChEBI" id="CHEBI:57384"/>
        <dbReference type="ChEBI" id="CHEBI:83144"/>
        <dbReference type="ChEBI" id="CHEBI:83145"/>
        <dbReference type="EC" id="2.1.3.15"/>
    </reaction>
</comment>
<evidence type="ECO:0000313" key="12">
    <source>
        <dbReference type="EMBL" id="GEQ97627.1"/>
    </source>
</evidence>
<evidence type="ECO:0000313" key="13">
    <source>
        <dbReference type="Proteomes" id="UP000322084"/>
    </source>
</evidence>
<comment type="caution">
    <text evidence="12">The sequence shown here is derived from an EMBL/GenBank/DDBJ whole genome shotgun (WGS) entry which is preliminary data.</text>
</comment>
<keyword evidence="3" id="KW-0444">Lipid biosynthesis</keyword>
<dbReference type="UniPathway" id="UPA00655">
    <property type="reaction ID" value="UER00711"/>
</dbReference>
<evidence type="ECO:0000259" key="11">
    <source>
        <dbReference type="PROSITE" id="PS50989"/>
    </source>
</evidence>
<dbReference type="GO" id="GO:0003989">
    <property type="term" value="F:acetyl-CoA carboxylase activity"/>
    <property type="evidence" value="ECO:0007669"/>
    <property type="project" value="InterPro"/>
</dbReference>
<gene>
    <name evidence="12" type="ORF">JCM17844_12640</name>
</gene>
<dbReference type="EC" id="2.1.3.15" evidence="2"/>
<comment type="pathway">
    <text evidence="1">Lipid metabolism; malonyl-CoA biosynthesis; malonyl-CoA from acetyl-CoA: step 1/1.</text>
</comment>
<evidence type="ECO:0000256" key="4">
    <source>
        <dbReference type="ARBA" id="ARBA00022679"/>
    </source>
</evidence>
<dbReference type="SUPFAM" id="SSF52096">
    <property type="entry name" value="ClpP/crotonase"/>
    <property type="match status" value="1"/>
</dbReference>
<dbReference type="Pfam" id="PF03255">
    <property type="entry name" value="ACCA"/>
    <property type="match status" value="1"/>
</dbReference>
<evidence type="ECO:0000256" key="5">
    <source>
        <dbReference type="ARBA" id="ARBA00022741"/>
    </source>
</evidence>
<keyword evidence="6" id="KW-0276">Fatty acid metabolism</keyword>
<dbReference type="GO" id="GO:0006633">
    <property type="term" value="P:fatty acid biosynthetic process"/>
    <property type="evidence" value="ECO:0007669"/>
    <property type="project" value="UniProtKB-KW"/>
</dbReference>
<dbReference type="PRINTS" id="PR01069">
    <property type="entry name" value="ACCCTRFRASEA"/>
</dbReference>
<evidence type="ECO:0000256" key="6">
    <source>
        <dbReference type="ARBA" id="ARBA00022832"/>
    </source>
</evidence>
<evidence type="ECO:0000256" key="9">
    <source>
        <dbReference type="ARBA" id="ARBA00023160"/>
    </source>
</evidence>